<accession>A0ABP9AZ35</accession>
<feature type="domain" description="Peptidoglycan binding-like" evidence="2">
    <location>
        <begin position="217"/>
        <end position="264"/>
    </location>
</feature>
<proteinExistence type="predicted"/>
<organism evidence="4 5">
    <name type="scientific">Streptomyces sanyensis</name>
    <dbReference type="NCBI Taxonomy" id="568869"/>
    <lineage>
        <taxon>Bacteria</taxon>
        <taxon>Bacillati</taxon>
        <taxon>Actinomycetota</taxon>
        <taxon>Actinomycetes</taxon>
        <taxon>Kitasatosporales</taxon>
        <taxon>Streptomycetaceae</taxon>
        <taxon>Streptomyces</taxon>
    </lineage>
</organism>
<protein>
    <submittedName>
        <fullName evidence="4">Uncharacterized protein</fullName>
    </submittedName>
</protein>
<sequence length="477" mass="48612">MRANAMRPRGTRRAPGRGTHRSAPSAPDGARHTAARHTRPRHTAGAVPGPARPRARGGSALLALLLLLTGLVAAAAPAAAAPSSTVRHVQMNLAGLGYLPANGVDGIAGPVTAAAVRAFQTENCLPVDGIAGPRTGSALTGKVTAVQRAAGAAADGLYGGATRSAVLAYQRAQGLLEDGIAGPRTMAAMGIGRGDCGGGGDGGGGGGLPYPSSHALQVQWNLAGMGYLPWSGVDGISGPQTRDSLRAFQRDACIAVDGVAGPVTDSRMARQVRRVQQKAGATADGAYGPDTRSAVERYQQANGLAADGAAGPVTMRAMGIDRTMSCGGGDAGADPLPPAAGSTRERIVDTARSQLGVREWGANCNPYGWCDAWCAMFGTWVWQKAGVDVPTYAFTGAWFNWGLGNGHSSWGYDGVRAGDAVLYGSGPSSVSTSTHVDLVEKVHADGRLTVIGGNVRDAVTRRTIDPATAGIYGHVRP</sequence>
<feature type="domain" description="Peptidoglycan binding-like" evidence="2">
    <location>
        <begin position="84"/>
        <end position="139"/>
    </location>
</feature>
<dbReference type="EMBL" id="BAABJV010000012">
    <property type="protein sequence ID" value="GAA4787005.1"/>
    <property type="molecule type" value="Genomic_DNA"/>
</dbReference>
<feature type="compositionally biased region" description="Basic residues" evidence="1">
    <location>
        <begin position="33"/>
        <end position="42"/>
    </location>
</feature>
<dbReference type="Pfam" id="PF05257">
    <property type="entry name" value="CHAP"/>
    <property type="match status" value="1"/>
</dbReference>
<feature type="domain" description="Peptidoglycan binding-like" evidence="2">
    <location>
        <begin position="282"/>
        <end position="318"/>
    </location>
</feature>
<feature type="compositionally biased region" description="Basic residues" evidence="1">
    <location>
        <begin position="9"/>
        <end position="20"/>
    </location>
</feature>
<comment type="caution">
    <text evidence="4">The sequence shown here is derived from an EMBL/GenBank/DDBJ whole genome shotgun (WGS) entry which is preliminary data.</text>
</comment>
<evidence type="ECO:0000313" key="5">
    <source>
        <dbReference type="Proteomes" id="UP001501147"/>
    </source>
</evidence>
<dbReference type="Pfam" id="PF01471">
    <property type="entry name" value="PG_binding_1"/>
    <property type="match status" value="4"/>
</dbReference>
<gene>
    <name evidence="4" type="ORF">GCM10023329_42420</name>
</gene>
<dbReference type="Gene3D" id="1.10.101.10">
    <property type="entry name" value="PGBD-like superfamily/PGBD"/>
    <property type="match status" value="4"/>
</dbReference>
<dbReference type="SUPFAM" id="SSF47090">
    <property type="entry name" value="PGBD-like"/>
    <property type="match status" value="4"/>
</dbReference>
<evidence type="ECO:0000259" key="2">
    <source>
        <dbReference type="Pfam" id="PF01471"/>
    </source>
</evidence>
<dbReference type="InterPro" id="IPR036366">
    <property type="entry name" value="PGBDSf"/>
</dbReference>
<feature type="domain" description="Peptidase C51" evidence="3">
    <location>
        <begin position="368"/>
        <end position="454"/>
    </location>
</feature>
<dbReference type="InterPro" id="IPR002477">
    <property type="entry name" value="Peptidoglycan-bd-like"/>
</dbReference>
<evidence type="ECO:0000313" key="4">
    <source>
        <dbReference type="EMBL" id="GAA4787005.1"/>
    </source>
</evidence>
<dbReference type="InterPro" id="IPR036365">
    <property type="entry name" value="PGBD-like_sf"/>
</dbReference>
<dbReference type="Gene3D" id="3.90.1720.10">
    <property type="entry name" value="endopeptidase domain like (from Nostoc punctiforme)"/>
    <property type="match status" value="1"/>
</dbReference>
<name>A0ABP9AZ35_9ACTN</name>
<reference evidence="5" key="1">
    <citation type="journal article" date="2019" name="Int. J. Syst. Evol. Microbiol.">
        <title>The Global Catalogue of Microorganisms (GCM) 10K type strain sequencing project: providing services to taxonomists for standard genome sequencing and annotation.</title>
        <authorList>
            <consortium name="The Broad Institute Genomics Platform"/>
            <consortium name="The Broad Institute Genome Sequencing Center for Infectious Disease"/>
            <person name="Wu L."/>
            <person name="Ma J."/>
        </authorList>
    </citation>
    <scope>NUCLEOTIDE SEQUENCE [LARGE SCALE GENOMIC DNA]</scope>
    <source>
        <strain evidence="5">JCM 18324</strain>
    </source>
</reference>
<evidence type="ECO:0000259" key="3">
    <source>
        <dbReference type="Pfam" id="PF05257"/>
    </source>
</evidence>
<dbReference type="Proteomes" id="UP001501147">
    <property type="component" value="Unassembled WGS sequence"/>
</dbReference>
<evidence type="ECO:0000256" key="1">
    <source>
        <dbReference type="SAM" id="MobiDB-lite"/>
    </source>
</evidence>
<dbReference type="InterPro" id="IPR007921">
    <property type="entry name" value="CHAP_dom"/>
</dbReference>
<feature type="domain" description="Peptidoglycan binding-like" evidence="2">
    <location>
        <begin position="153"/>
        <end position="189"/>
    </location>
</feature>
<keyword evidence="5" id="KW-1185">Reference proteome</keyword>
<feature type="region of interest" description="Disordered" evidence="1">
    <location>
        <begin position="1"/>
        <end position="53"/>
    </location>
</feature>